<dbReference type="GO" id="GO:0006487">
    <property type="term" value="P:protein N-linked glycosylation"/>
    <property type="evidence" value="ECO:0007669"/>
    <property type="project" value="TreeGrafter"/>
</dbReference>
<dbReference type="GO" id="GO:0000136">
    <property type="term" value="C:mannan polymerase complex"/>
    <property type="evidence" value="ECO:0007669"/>
    <property type="project" value="TreeGrafter"/>
</dbReference>
<dbReference type="GO" id="GO:0000009">
    <property type="term" value="F:alpha-1,6-mannosyltransferase activity"/>
    <property type="evidence" value="ECO:0007669"/>
    <property type="project" value="InterPro"/>
</dbReference>
<reference evidence="4" key="1">
    <citation type="submission" date="2023-01" db="EMBL/GenBank/DDBJ databases">
        <title>Exophiala dermititidis isolated from Cystic Fibrosis Patient.</title>
        <authorList>
            <person name="Kurbessoian T."/>
            <person name="Crocker A."/>
            <person name="Murante D."/>
            <person name="Hogan D.A."/>
            <person name="Stajich J.E."/>
        </authorList>
    </citation>
    <scope>NUCLEOTIDE SEQUENCE</scope>
    <source>
        <strain evidence="4">Ex8</strain>
    </source>
</reference>
<feature type="compositionally biased region" description="Low complexity" evidence="2">
    <location>
        <begin position="495"/>
        <end position="521"/>
    </location>
</feature>
<dbReference type="EMBL" id="JAJGCB010000023">
    <property type="protein sequence ID" value="KAJ8987664.1"/>
    <property type="molecule type" value="Genomic_DNA"/>
</dbReference>
<dbReference type="AlphaFoldDB" id="A0AAN6EM50"/>
<feature type="compositionally biased region" description="Low complexity" evidence="2">
    <location>
        <begin position="645"/>
        <end position="657"/>
    </location>
</feature>
<gene>
    <name evidence="4" type="ORF">HRR80_008298</name>
</gene>
<dbReference type="FunFam" id="3.90.550.20:FF:000004">
    <property type="entry name" value="Glycosyltransferase family 32 protein"/>
    <property type="match status" value="1"/>
</dbReference>
<comment type="similarity">
    <text evidence="1">Belongs to the glycosyltransferase 32 family.</text>
</comment>
<feature type="compositionally biased region" description="Polar residues" evidence="2">
    <location>
        <begin position="475"/>
        <end position="494"/>
    </location>
</feature>
<dbReference type="Proteomes" id="UP001161757">
    <property type="component" value="Unassembled WGS sequence"/>
</dbReference>
<feature type="region of interest" description="Disordered" evidence="2">
    <location>
        <begin position="715"/>
        <end position="738"/>
    </location>
</feature>
<dbReference type="InterPro" id="IPR039367">
    <property type="entry name" value="Och1-like"/>
</dbReference>
<feature type="transmembrane region" description="Helical" evidence="3">
    <location>
        <begin position="21"/>
        <end position="40"/>
    </location>
</feature>
<organism evidence="4 5">
    <name type="scientific">Exophiala dermatitidis</name>
    <name type="common">Black yeast-like fungus</name>
    <name type="synonym">Wangiella dermatitidis</name>
    <dbReference type="NCBI Taxonomy" id="5970"/>
    <lineage>
        <taxon>Eukaryota</taxon>
        <taxon>Fungi</taxon>
        <taxon>Dikarya</taxon>
        <taxon>Ascomycota</taxon>
        <taxon>Pezizomycotina</taxon>
        <taxon>Eurotiomycetes</taxon>
        <taxon>Chaetothyriomycetidae</taxon>
        <taxon>Chaetothyriales</taxon>
        <taxon>Herpotrichiellaceae</taxon>
        <taxon>Exophiala</taxon>
    </lineage>
</organism>
<feature type="region of interest" description="Disordered" evidence="2">
    <location>
        <begin position="419"/>
        <end position="442"/>
    </location>
</feature>
<dbReference type="InterPro" id="IPR029044">
    <property type="entry name" value="Nucleotide-diphossugar_trans"/>
</dbReference>
<evidence type="ECO:0000256" key="2">
    <source>
        <dbReference type="SAM" id="MobiDB-lite"/>
    </source>
</evidence>
<keyword evidence="3" id="KW-0812">Transmembrane</keyword>
<dbReference type="Pfam" id="PF04488">
    <property type="entry name" value="Gly_transf_sug"/>
    <property type="match status" value="1"/>
</dbReference>
<dbReference type="PANTHER" id="PTHR31834">
    <property type="entry name" value="INITIATION-SPECIFIC ALPHA-1,6-MANNOSYLTRANSFERASE"/>
    <property type="match status" value="1"/>
</dbReference>
<keyword evidence="3" id="KW-0472">Membrane</keyword>
<dbReference type="PANTHER" id="PTHR31834:SF8">
    <property type="entry name" value="TRANSFERASE, PUTATIVE (AFU_ORTHOLOGUE AFUA_6G14040)-RELATED"/>
    <property type="match status" value="1"/>
</dbReference>
<proteinExistence type="inferred from homology"/>
<keyword evidence="3" id="KW-1133">Transmembrane helix</keyword>
<dbReference type="InterPro" id="IPR007577">
    <property type="entry name" value="GlycoTrfase_DXD_sugar-bd_CS"/>
</dbReference>
<evidence type="ECO:0000313" key="4">
    <source>
        <dbReference type="EMBL" id="KAJ8987664.1"/>
    </source>
</evidence>
<evidence type="ECO:0000256" key="3">
    <source>
        <dbReference type="SAM" id="Phobius"/>
    </source>
</evidence>
<name>A0AAN6EM50_EXODE</name>
<feature type="compositionally biased region" description="Low complexity" evidence="2">
    <location>
        <begin position="575"/>
        <end position="635"/>
    </location>
</feature>
<feature type="region of interest" description="Disordered" evidence="2">
    <location>
        <begin position="475"/>
        <end position="527"/>
    </location>
</feature>
<comment type="caution">
    <text evidence="4">The sequence shown here is derived from an EMBL/GenBank/DDBJ whole genome shotgun (WGS) entry which is preliminary data.</text>
</comment>
<dbReference type="Gene3D" id="3.90.550.20">
    <property type="match status" value="1"/>
</dbReference>
<protein>
    <recommendedName>
        <fullName evidence="6">Glycosyl transferase</fullName>
    </recommendedName>
</protein>
<sequence length="738" mass="81662">MTLPRVNSGVFGRIRRRVSKQAYRGLSIYVFCCALVVLVLSQLSSYHTVPANKPSELVRRTSYEYQSTLATGAFPRKIWQSWKVDPLDFEERDLTCARSWVTKNPDYRYEVLTDSNDVQYVEEHFGPDGLNRPDIVHVYRSLTAKIIKADLLRYLVMYVEGGLYVDIDVEALKPIDRFIPDKDRFREQDIDMIIGVEIDEPQFADHPILGPKAMSFCQWTFMCKPRLPVMLHLVENIINWLYEVSEQQGVPISEISLNFDDVISGTGPSAFTDAVLAEMSKREKKEVTWEYFHNMDESRLVGGVLVLTVEAFAAGQGHSDSGTHNSRNALVKHHYHASGWPTLHPRYKHPVYGEVEACNWDPECVKLWDFSKAAFEALPPEEQERQIAEKEAAEQALMLEEQAMPGDFPGSFDLAVELPPPQPELPELPEIPTENQPPEPVPEPAQLKARHLKGPPPQPLINTVAPSNSILPTVSPSGSWKPNTVASFTPSPTASVPKPWWKPKPSVSSPVKPSVSPISSWNSKPNTVASTITPTVSQPWWKPKPNTVASAVTSASVSASVTVSPSGWWKPKPKPNTVASSIPSSAPSVTVSQKPNTVVSVSASQTVSQPGWWKPKPKPTTVSSSAPSPTVSQPSWWKPKAKPNTVASASATATVTVPQPHWWKPKPNTVASSVWQPAPVKPSLTVVSQIPAQLTVTPSVQPSWRHSKSLSGFVTVYSRPPTPPNKEHHGWPPKGHHG</sequence>
<evidence type="ECO:0008006" key="6">
    <source>
        <dbReference type="Google" id="ProtNLM"/>
    </source>
</evidence>
<feature type="region of interest" description="Disordered" evidence="2">
    <location>
        <begin position="562"/>
        <end position="674"/>
    </location>
</feature>
<accession>A0AAN6EM50</accession>
<evidence type="ECO:0000313" key="5">
    <source>
        <dbReference type="Proteomes" id="UP001161757"/>
    </source>
</evidence>
<evidence type="ECO:0000256" key="1">
    <source>
        <dbReference type="ARBA" id="ARBA00009003"/>
    </source>
</evidence>
<dbReference type="SUPFAM" id="SSF53448">
    <property type="entry name" value="Nucleotide-diphospho-sugar transferases"/>
    <property type="match status" value="1"/>
</dbReference>